<dbReference type="InParanoid" id="A0A0C3P0S2"/>
<dbReference type="HOGENOM" id="CLU_068912_3_0_1"/>
<dbReference type="EMBL" id="KN831991">
    <property type="protein sequence ID" value="KIO01096.1"/>
    <property type="molecule type" value="Genomic_DNA"/>
</dbReference>
<reference evidence="2" key="2">
    <citation type="submission" date="2015-01" db="EMBL/GenBank/DDBJ databases">
        <title>Evolutionary Origins and Diversification of the Mycorrhizal Mutualists.</title>
        <authorList>
            <consortium name="DOE Joint Genome Institute"/>
            <consortium name="Mycorrhizal Genomics Consortium"/>
            <person name="Kohler A."/>
            <person name="Kuo A."/>
            <person name="Nagy L.G."/>
            <person name="Floudas D."/>
            <person name="Copeland A."/>
            <person name="Barry K.W."/>
            <person name="Cichocki N."/>
            <person name="Veneault-Fourrey C."/>
            <person name="LaButti K."/>
            <person name="Lindquist E.A."/>
            <person name="Lipzen A."/>
            <person name="Lundell T."/>
            <person name="Morin E."/>
            <person name="Murat C."/>
            <person name="Riley R."/>
            <person name="Ohm R."/>
            <person name="Sun H."/>
            <person name="Tunlid A."/>
            <person name="Henrissat B."/>
            <person name="Grigoriev I.V."/>
            <person name="Hibbett D.S."/>
            <person name="Martin F."/>
        </authorList>
    </citation>
    <scope>NUCLEOTIDE SEQUENCE [LARGE SCALE GENOMIC DNA]</scope>
    <source>
        <strain evidence="2">Marx 270</strain>
    </source>
</reference>
<dbReference type="Proteomes" id="UP000054217">
    <property type="component" value="Unassembled WGS sequence"/>
</dbReference>
<sequence>NALRDILRTCDGVVSGSTALRVLLPANDAYSTSWSPTDLDIYVPFRLLTLIACLLDGQGYQLQLRTPVDVAGYAGSSIHSVLAFSKGHYKIDVVVSVNTASIAPVFQFHTTAIMNFVTA</sequence>
<name>A0A0C3P0S2_PISTI</name>
<gene>
    <name evidence="1" type="ORF">M404DRAFT_116810</name>
</gene>
<keyword evidence="2" id="KW-1185">Reference proteome</keyword>
<reference evidence="1 2" key="1">
    <citation type="submission" date="2014-04" db="EMBL/GenBank/DDBJ databases">
        <authorList>
            <consortium name="DOE Joint Genome Institute"/>
            <person name="Kuo A."/>
            <person name="Kohler A."/>
            <person name="Costa M.D."/>
            <person name="Nagy L.G."/>
            <person name="Floudas D."/>
            <person name="Copeland A."/>
            <person name="Barry K.W."/>
            <person name="Cichocki N."/>
            <person name="Veneault-Fourrey C."/>
            <person name="LaButti K."/>
            <person name="Lindquist E.A."/>
            <person name="Lipzen A."/>
            <person name="Lundell T."/>
            <person name="Morin E."/>
            <person name="Murat C."/>
            <person name="Sun H."/>
            <person name="Tunlid A."/>
            <person name="Henrissat B."/>
            <person name="Grigoriev I.V."/>
            <person name="Hibbett D.S."/>
            <person name="Martin F."/>
            <person name="Nordberg H.P."/>
            <person name="Cantor M.N."/>
            <person name="Hua S.X."/>
        </authorList>
    </citation>
    <scope>NUCLEOTIDE SEQUENCE [LARGE SCALE GENOMIC DNA]</scope>
    <source>
        <strain evidence="1 2">Marx 270</strain>
    </source>
</reference>
<evidence type="ECO:0000313" key="1">
    <source>
        <dbReference type="EMBL" id="KIO01096.1"/>
    </source>
</evidence>
<evidence type="ECO:0000313" key="2">
    <source>
        <dbReference type="Proteomes" id="UP000054217"/>
    </source>
</evidence>
<protein>
    <submittedName>
        <fullName evidence="1">Uncharacterized protein</fullName>
    </submittedName>
</protein>
<feature type="non-terminal residue" evidence="1">
    <location>
        <position position="119"/>
    </location>
</feature>
<dbReference type="OrthoDB" id="3183574at2759"/>
<organism evidence="1 2">
    <name type="scientific">Pisolithus tinctorius Marx 270</name>
    <dbReference type="NCBI Taxonomy" id="870435"/>
    <lineage>
        <taxon>Eukaryota</taxon>
        <taxon>Fungi</taxon>
        <taxon>Dikarya</taxon>
        <taxon>Basidiomycota</taxon>
        <taxon>Agaricomycotina</taxon>
        <taxon>Agaricomycetes</taxon>
        <taxon>Agaricomycetidae</taxon>
        <taxon>Boletales</taxon>
        <taxon>Sclerodermatineae</taxon>
        <taxon>Pisolithaceae</taxon>
        <taxon>Pisolithus</taxon>
    </lineage>
</organism>
<proteinExistence type="predicted"/>
<accession>A0A0C3P0S2</accession>
<feature type="non-terminal residue" evidence="1">
    <location>
        <position position="1"/>
    </location>
</feature>
<dbReference type="AlphaFoldDB" id="A0A0C3P0S2"/>